<evidence type="ECO:0000313" key="5">
    <source>
        <dbReference type="Proteomes" id="UP000481030"/>
    </source>
</evidence>
<dbReference type="Pfam" id="PF00171">
    <property type="entry name" value="Aldedh"/>
    <property type="match status" value="1"/>
</dbReference>
<keyword evidence="2" id="KW-0560">Oxidoreductase</keyword>
<dbReference type="GO" id="GO:0008911">
    <property type="term" value="F:lactaldehyde dehydrogenase (NAD+) activity"/>
    <property type="evidence" value="ECO:0007669"/>
    <property type="project" value="TreeGrafter"/>
</dbReference>
<dbReference type="InterPro" id="IPR051020">
    <property type="entry name" value="ALDH-related_metabolic_enz"/>
</dbReference>
<sequence>MTQLKVGLEKVYPIYIGGKWSNTKETYPLEFPYNGEVVTNVALATTKEAEEAVDSAISAKKVMAELPLWKRAEILNRAADLLIERQDALAELMVYETGKIFRDTKTEIARSASTLRFAADAARALQGDMIPIDAMKGGEGRLMFTIREPIGVIGAITGFNFPLLLAAHKVGPAIAGGNPTVLKPAPQTPLSSFELARIFEEAGLPKGGLSVITGDVEVGEYLVKHPNVPVISFTGSSEVGKRISEIARYKKVLLELGSNSATIIDKDSNIDYAIDRCVVGGFGASGQSCISVQRVYVHKEYYEEFLERLAAKINNLKIGNPFDEDTDVSTLISFEATSRVSGWVREAVESGARLLAGGEVKGRILEPTLLADVTSDMKVSCEEIFGPVIVVSPFESFTNVVDLVNDSRYGLQTGVFTNNINNAFYAIKNIESGGININEIPSFRADHMPYGGVKDSGIGKEGPKYSLEEMTVEKLVSFRI</sequence>
<evidence type="ECO:0000313" key="4">
    <source>
        <dbReference type="EMBL" id="KAB2336301.1"/>
    </source>
</evidence>
<dbReference type="RefSeq" id="WP_151535105.1">
    <property type="nucleotide sequence ID" value="NZ_WBOS01000004.1"/>
</dbReference>
<comment type="similarity">
    <text evidence="1">Belongs to the aldehyde dehydrogenase family.</text>
</comment>
<dbReference type="Proteomes" id="UP000481030">
    <property type="component" value="Unassembled WGS sequence"/>
</dbReference>
<dbReference type="FunFam" id="3.40.605.10:FF:000007">
    <property type="entry name" value="NAD/NADP-dependent betaine aldehyde dehydrogenase"/>
    <property type="match status" value="1"/>
</dbReference>
<proteinExistence type="inferred from homology"/>
<dbReference type="Gene3D" id="3.40.309.10">
    <property type="entry name" value="Aldehyde Dehydrogenase, Chain A, domain 2"/>
    <property type="match status" value="1"/>
</dbReference>
<evidence type="ECO:0000256" key="1">
    <source>
        <dbReference type="ARBA" id="ARBA00009986"/>
    </source>
</evidence>
<evidence type="ECO:0000256" key="2">
    <source>
        <dbReference type="ARBA" id="ARBA00023002"/>
    </source>
</evidence>
<dbReference type="AlphaFoldDB" id="A0A6L3V5A7"/>
<dbReference type="InterPro" id="IPR016163">
    <property type="entry name" value="Ald_DH_C"/>
</dbReference>
<feature type="domain" description="Aldehyde dehydrogenase" evidence="3">
    <location>
        <begin position="23"/>
        <end position="475"/>
    </location>
</feature>
<dbReference type="InterPro" id="IPR016162">
    <property type="entry name" value="Ald_DH_N"/>
</dbReference>
<gene>
    <name evidence="4" type="ORF">F7731_12500</name>
</gene>
<dbReference type="PANTHER" id="PTHR42991:SF1">
    <property type="entry name" value="ALDEHYDE DEHYDROGENASE"/>
    <property type="match status" value="1"/>
</dbReference>
<organism evidence="4 5">
    <name type="scientific">Cytobacillus depressus</name>
    <dbReference type="NCBI Taxonomy" id="1602942"/>
    <lineage>
        <taxon>Bacteria</taxon>
        <taxon>Bacillati</taxon>
        <taxon>Bacillota</taxon>
        <taxon>Bacilli</taxon>
        <taxon>Bacillales</taxon>
        <taxon>Bacillaceae</taxon>
        <taxon>Cytobacillus</taxon>
    </lineage>
</organism>
<dbReference type="SUPFAM" id="SSF53720">
    <property type="entry name" value="ALDH-like"/>
    <property type="match status" value="1"/>
</dbReference>
<name>A0A6L3V5A7_9BACI</name>
<dbReference type="CDD" id="cd07149">
    <property type="entry name" value="ALDH_y4uC"/>
    <property type="match status" value="1"/>
</dbReference>
<dbReference type="OrthoDB" id="9762913at2"/>
<dbReference type="EMBL" id="WBOS01000004">
    <property type="protein sequence ID" value="KAB2336301.1"/>
    <property type="molecule type" value="Genomic_DNA"/>
</dbReference>
<accession>A0A6L3V5A7</accession>
<dbReference type="InterPro" id="IPR016161">
    <property type="entry name" value="Ald_DH/histidinol_DH"/>
</dbReference>
<dbReference type="InterPro" id="IPR015590">
    <property type="entry name" value="Aldehyde_DH_dom"/>
</dbReference>
<keyword evidence="5" id="KW-1185">Reference proteome</keyword>
<protein>
    <submittedName>
        <fullName evidence="4">Aldehyde dehydrogenase family protein</fullName>
    </submittedName>
</protein>
<comment type="caution">
    <text evidence="4">The sequence shown here is derived from an EMBL/GenBank/DDBJ whole genome shotgun (WGS) entry which is preliminary data.</text>
</comment>
<dbReference type="Gene3D" id="3.40.605.10">
    <property type="entry name" value="Aldehyde Dehydrogenase, Chain A, domain 1"/>
    <property type="match status" value="1"/>
</dbReference>
<evidence type="ECO:0000259" key="3">
    <source>
        <dbReference type="Pfam" id="PF00171"/>
    </source>
</evidence>
<reference evidence="4 5" key="1">
    <citation type="journal article" date="2016" name="Antonie Van Leeuwenhoek">
        <title>Bacillus depressus sp. nov., isolated from soil of a sunflower field.</title>
        <authorList>
            <person name="Wei X."/>
            <person name="Xin D."/>
            <person name="Xin Y."/>
            <person name="Zhang H."/>
            <person name="Wang T."/>
            <person name="Zhang J."/>
        </authorList>
    </citation>
    <scope>NUCLEOTIDE SEQUENCE [LARGE SCALE GENOMIC DNA]</scope>
    <source>
        <strain evidence="4 5">BZ1</strain>
    </source>
</reference>
<dbReference type="PANTHER" id="PTHR42991">
    <property type="entry name" value="ALDEHYDE DEHYDROGENASE"/>
    <property type="match status" value="1"/>
</dbReference>